<evidence type="ECO:0000313" key="2">
    <source>
        <dbReference type="EMBL" id="QHJ10311.1"/>
    </source>
</evidence>
<proteinExistence type="predicted"/>
<dbReference type="InterPro" id="IPR036390">
    <property type="entry name" value="WH_DNA-bd_sf"/>
</dbReference>
<sequence>MVDQLPASLALLFSLSGTVGKLSKKADRALSVHGISLSEFMVLHHLNYAQNQVMSRTELADAVNLTASGVTRLLTPMEKIHLVEKEKNNRDARVSLVKLTFTGRDIYKYAFLSCKNTFDEAVKDISPKQLSTVLEVLNKLV</sequence>
<dbReference type="Pfam" id="PF01047">
    <property type="entry name" value="MarR"/>
    <property type="match status" value="1"/>
</dbReference>
<evidence type="ECO:0000259" key="1">
    <source>
        <dbReference type="PROSITE" id="PS50995"/>
    </source>
</evidence>
<dbReference type="SMART" id="SM00347">
    <property type="entry name" value="HTH_MARR"/>
    <property type="match status" value="1"/>
</dbReference>
<dbReference type="PRINTS" id="PR00598">
    <property type="entry name" value="HTHMARR"/>
</dbReference>
<dbReference type="GO" id="GO:0006950">
    <property type="term" value="P:response to stress"/>
    <property type="evidence" value="ECO:0007669"/>
    <property type="project" value="TreeGrafter"/>
</dbReference>
<gene>
    <name evidence="2" type="ORF">FX988_00523</name>
</gene>
<dbReference type="KEGG" id="pmes:FX988_00523"/>
<dbReference type="InterPro" id="IPR039422">
    <property type="entry name" value="MarR/SlyA-like"/>
</dbReference>
<dbReference type="GO" id="GO:0003700">
    <property type="term" value="F:DNA-binding transcription factor activity"/>
    <property type="evidence" value="ECO:0007669"/>
    <property type="project" value="InterPro"/>
</dbReference>
<name>A0A857JH73_9ALTE</name>
<dbReference type="SUPFAM" id="SSF46785">
    <property type="entry name" value="Winged helix' DNA-binding domain"/>
    <property type="match status" value="1"/>
</dbReference>
<accession>A0A857JH73</accession>
<dbReference type="PROSITE" id="PS50995">
    <property type="entry name" value="HTH_MARR_2"/>
    <property type="match status" value="1"/>
</dbReference>
<dbReference type="InterPro" id="IPR000835">
    <property type="entry name" value="HTH_MarR-typ"/>
</dbReference>
<dbReference type="Gene3D" id="1.10.10.10">
    <property type="entry name" value="Winged helix-like DNA-binding domain superfamily/Winged helix DNA-binding domain"/>
    <property type="match status" value="1"/>
</dbReference>
<organism evidence="2 3">
    <name type="scientific">Paraglaciecola mesophila</name>
    <dbReference type="NCBI Taxonomy" id="197222"/>
    <lineage>
        <taxon>Bacteria</taxon>
        <taxon>Pseudomonadati</taxon>
        <taxon>Pseudomonadota</taxon>
        <taxon>Gammaproteobacteria</taxon>
        <taxon>Alteromonadales</taxon>
        <taxon>Alteromonadaceae</taxon>
        <taxon>Paraglaciecola</taxon>
    </lineage>
</organism>
<evidence type="ECO:0000313" key="3">
    <source>
        <dbReference type="Proteomes" id="UP000464524"/>
    </source>
</evidence>
<keyword evidence="3" id="KW-1185">Reference proteome</keyword>
<feature type="domain" description="HTH marR-type" evidence="1">
    <location>
        <begin position="8"/>
        <end position="141"/>
    </location>
</feature>
<dbReference type="Proteomes" id="UP000464524">
    <property type="component" value="Chromosome"/>
</dbReference>
<dbReference type="PANTHER" id="PTHR33164">
    <property type="entry name" value="TRANSCRIPTIONAL REGULATOR, MARR FAMILY"/>
    <property type="match status" value="1"/>
</dbReference>
<protein>
    <recommendedName>
        <fullName evidence="1">HTH marR-type domain-containing protein</fullName>
    </recommendedName>
</protein>
<dbReference type="RefSeq" id="WP_254700703.1">
    <property type="nucleotide sequence ID" value="NZ_CP047656.1"/>
</dbReference>
<reference evidence="2 3" key="1">
    <citation type="submission" date="2019-12" db="EMBL/GenBank/DDBJ databases">
        <title>Genome sequencing and assembly of endphytes of Porphyra tenera.</title>
        <authorList>
            <person name="Park J.M."/>
            <person name="Shin R."/>
            <person name="Jo S.H."/>
        </authorList>
    </citation>
    <scope>NUCLEOTIDE SEQUENCE [LARGE SCALE GENOMIC DNA]</scope>
    <source>
        <strain evidence="2 3">GPM4</strain>
    </source>
</reference>
<dbReference type="AlphaFoldDB" id="A0A857JH73"/>
<dbReference type="PANTHER" id="PTHR33164:SF43">
    <property type="entry name" value="HTH-TYPE TRANSCRIPTIONAL REPRESSOR YETL"/>
    <property type="match status" value="1"/>
</dbReference>
<dbReference type="EMBL" id="CP047656">
    <property type="protein sequence ID" value="QHJ10311.1"/>
    <property type="molecule type" value="Genomic_DNA"/>
</dbReference>
<dbReference type="InterPro" id="IPR036388">
    <property type="entry name" value="WH-like_DNA-bd_sf"/>
</dbReference>